<dbReference type="InterPro" id="IPR008936">
    <property type="entry name" value="Rho_GTPase_activation_prot"/>
</dbReference>
<dbReference type="AlphaFoldDB" id="A0A9D4RJ70"/>
<dbReference type="PANTHER" id="PTHR15228:SF24">
    <property type="entry name" value="RHO-GAP DOMAIN-CONTAINING PROTEIN"/>
    <property type="match status" value="1"/>
</dbReference>
<dbReference type="SUPFAM" id="SSF48350">
    <property type="entry name" value="GTPase activation domain, GAP"/>
    <property type="match status" value="1"/>
</dbReference>
<dbReference type="SMART" id="SM00324">
    <property type="entry name" value="RhoGAP"/>
    <property type="match status" value="1"/>
</dbReference>
<evidence type="ECO:0000256" key="3">
    <source>
        <dbReference type="SAM" id="MobiDB-lite"/>
    </source>
</evidence>
<keyword evidence="7" id="KW-1185">Reference proteome</keyword>
<reference evidence="6" key="2">
    <citation type="submission" date="2020-11" db="EMBL/GenBank/DDBJ databases">
        <authorList>
            <person name="McCartney M.A."/>
            <person name="Auch B."/>
            <person name="Kono T."/>
            <person name="Mallez S."/>
            <person name="Becker A."/>
            <person name="Gohl D.M."/>
            <person name="Silverstein K.A.T."/>
            <person name="Koren S."/>
            <person name="Bechman K.B."/>
            <person name="Herman A."/>
            <person name="Abrahante J.E."/>
            <person name="Garbe J."/>
        </authorList>
    </citation>
    <scope>NUCLEOTIDE SEQUENCE</scope>
    <source>
        <strain evidence="6">Duluth1</strain>
        <tissue evidence="6">Whole animal</tissue>
    </source>
</reference>
<dbReference type="GO" id="GO:0005096">
    <property type="term" value="F:GTPase activator activity"/>
    <property type="evidence" value="ECO:0007669"/>
    <property type="project" value="UniProtKB-KW"/>
</dbReference>
<evidence type="ECO:0008006" key="8">
    <source>
        <dbReference type="Google" id="ProtNLM"/>
    </source>
</evidence>
<dbReference type="SUPFAM" id="SSF50729">
    <property type="entry name" value="PH domain-like"/>
    <property type="match status" value="1"/>
</dbReference>
<dbReference type="EMBL" id="JAIWYP010000002">
    <property type="protein sequence ID" value="KAH3869563.1"/>
    <property type="molecule type" value="Genomic_DNA"/>
</dbReference>
<dbReference type="InterPro" id="IPR051025">
    <property type="entry name" value="RhoGAP"/>
</dbReference>
<accession>A0A9D4RJ70</accession>
<protein>
    <recommendedName>
        <fullName evidence="8">Rho GTPase activating protein</fullName>
    </recommendedName>
</protein>
<reference evidence="6" key="1">
    <citation type="journal article" date="2019" name="bioRxiv">
        <title>The Genome of the Zebra Mussel, Dreissena polymorpha: A Resource for Invasive Species Research.</title>
        <authorList>
            <person name="McCartney M.A."/>
            <person name="Auch B."/>
            <person name="Kono T."/>
            <person name="Mallez S."/>
            <person name="Zhang Y."/>
            <person name="Obille A."/>
            <person name="Becker A."/>
            <person name="Abrahante J.E."/>
            <person name="Garbe J."/>
            <person name="Badalamenti J.P."/>
            <person name="Herman A."/>
            <person name="Mangelson H."/>
            <person name="Liachko I."/>
            <person name="Sullivan S."/>
            <person name="Sone E.D."/>
            <person name="Koren S."/>
            <person name="Silverstein K.A.T."/>
            <person name="Beckman K.B."/>
            <person name="Gohl D.M."/>
        </authorList>
    </citation>
    <scope>NUCLEOTIDE SEQUENCE</scope>
    <source>
        <strain evidence="6">Duluth1</strain>
        <tissue evidence="6">Whole animal</tissue>
    </source>
</reference>
<feature type="domain" description="Rho-GAP" evidence="5">
    <location>
        <begin position="194"/>
        <end position="397"/>
    </location>
</feature>
<gene>
    <name evidence="6" type="ORF">DPMN_032732</name>
</gene>
<dbReference type="InterPro" id="IPR001849">
    <property type="entry name" value="PH_domain"/>
</dbReference>
<dbReference type="InterPro" id="IPR011993">
    <property type="entry name" value="PH-like_dom_sf"/>
</dbReference>
<dbReference type="SMART" id="SM00233">
    <property type="entry name" value="PH"/>
    <property type="match status" value="1"/>
</dbReference>
<name>A0A9D4RJ70_DREPO</name>
<organism evidence="6 7">
    <name type="scientific">Dreissena polymorpha</name>
    <name type="common">Zebra mussel</name>
    <name type="synonym">Mytilus polymorpha</name>
    <dbReference type="NCBI Taxonomy" id="45954"/>
    <lineage>
        <taxon>Eukaryota</taxon>
        <taxon>Metazoa</taxon>
        <taxon>Spiralia</taxon>
        <taxon>Lophotrochozoa</taxon>
        <taxon>Mollusca</taxon>
        <taxon>Bivalvia</taxon>
        <taxon>Autobranchia</taxon>
        <taxon>Heteroconchia</taxon>
        <taxon>Euheterodonta</taxon>
        <taxon>Imparidentia</taxon>
        <taxon>Neoheterodontei</taxon>
        <taxon>Myida</taxon>
        <taxon>Dreissenoidea</taxon>
        <taxon>Dreissenidae</taxon>
        <taxon>Dreissena</taxon>
    </lineage>
</organism>
<dbReference type="Gene3D" id="1.20.5.1000">
    <property type="entry name" value="arf6 gtpase in complex with a specific effector, jip4"/>
    <property type="match status" value="1"/>
</dbReference>
<dbReference type="Proteomes" id="UP000828390">
    <property type="component" value="Unassembled WGS sequence"/>
</dbReference>
<sequence>MESVTDKFSAMASNIRNMKSKKAEKTCDPIASNKWWELRMSQSQQQGSSSLTKCGWLRKQGGMVKTWHRRWFVLNGDYLFYFQKEDDVRPLGMISLPGNKIIQHPANPEDPDKFLLELIPVDRALTIHKCNQEEFAISRCRSLSYKSKTTPALKMAPNHETFLLSAATDEERQDWIRAIRRTMYAGKGGAIFGTSLGETMQFERSRSARKVPYIVESCSEFLKLNGLETEGLFRLPGRMLLVRDLKDRFDEGEMVSLDVEEVDVHSVASLLKQFLRELPECLIPFNRYQEFMNIAMRFQGQKSQDTRLEEVEGLRLAMTELPRDNYNCLKYLCNFLHMVADKTQFNKMDARNLARVFGPNIIRHPQMEDNPEAFMLTTADISEQLAYMMINFDDKIFSFEFDSDRMSANVAVDDLLGMDSLEVQNLPPVQLSAMGDLAQIRFEQSADRRARSFSGNEMLETYDTSPVETEVPSIVPRKNSRPPQQQANGTTRPVPSPRSMYTEQGQPIPPIRKKYVRKASEIHHTTSNESISSECSGSSNSLDGTIENIHVQLKSSLSRTSISSQDNEPNTAVLELQQKLESLTAEHNTLQSKYENLLASKAKVDSRLKDLSEDMRKIQYTYDTHINSLESRYKVQINDLNSKLEEEKKSRAEAVQKVIELQKALANRSDGTSKLPSLYGN</sequence>
<keyword evidence="2" id="KW-0175">Coiled coil</keyword>
<keyword evidence="1" id="KW-0343">GTPase activation</keyword>
<dbReference type="InterPro" id="IPR000198">
    <property type="entry name" value="RhoGAP_dom"/>
</dbReference>
<comment type="caution">
    <text evidence="6">The sequence shown here is derived from an EMBL/GenBank/DDBJ whole genome shotgun (WGS) entry which is preliminary data.</text>
</comment>
<dbReference type="Gene3D" id="2.30.29.30">
    <property type="entry name" value="Pleckstrin-homology domain (PH domain)/Phosphotyrosine-binding domain (PTB)"/>
    <property type="match status" value="1"/>
</dbReference>
<feature type="coiled-coil region" evidence="2">
    <location>
        <begin position="573"/>
        <end position="664"/>
    </location>
</feature>
<evidence type="ECO:0000256" key="1">
    <source>
        <dbReference type="ARBA" id="ARBA00022468"/>
    </source>
</evidence>
<dbReference type="PROSITE" id="PS50238">
    <property type="entry name" value="RHOGAP"/>
    <property type="match status" value="1"/>
</dbReference>
<dbReference type="GO" id="GO:0007165">
    <property type="term" value="P:signal transduction"/>
    <property type="evidence" value="ECO:0007669"/>
    <property type="project" value="InterPro"/>
</dbReference>
<dbReference type="PROSITE" id="PS50003">
    <property type="entry name" value="PH_DOMAIN"/>
    <property type="match status" value="1"/>
</dbReference>
<feature type="region of interest" description="Disordered" evidence="3">
    <location>
        <begin position="448"/>
        <end position="509"/>
    </location>
</feature>
<evidence type="ECO:0000259" key="5">
    <source>
        <dbReference type="PROSITE" id="PS50238"/>
    </source>
</evidence>
<evidence type="ECO:0000313" key="6">
    <source>
        <dbReference type="EMBL" id="KAH3869563.1"/>
    </source>
</evidence>
<feature type="domain" description="PH" evidence="4">
    <location>
        <begin position="50"/>
        <end position="184"/>
    </location>
</feature>
<proteinExistence type="predicted"/>
<feature type="compositionally biased region" description="Polar residues" evidence="3">
    <location>
        <begin position="481"/>
        <end position="505"/>
    </location>
</feature>
<dbReference type="GO" id="GO:0051056">
    <property type="term" value="P:regulation of small GTPase mediated signal transduction"/>
    <property type="evidence" value="ECO:0007669"/>
    <property type="project" value="UniProtKB-ARBA"/>
</dbReference>
<dbReference type="PANTHER" id="PTHR15228">
    <property type="entry name" value="SPERMATHECAL PHYSIOLOGY VARIANT"/>
    <property type="match status" value="1"/>
</dbReference>
<evidence type="ECO:0000256" key="2">
    <source>
        <dbReference type="SAM" id="Coils"/>
    </source>
</evidence>
<dbReference type="Gene3D" id="1.10.555.10">
    <property type="entry name" value="Rho GTPase activation protein"/>
    <property type="match status" value="1"/>
</dbReference>
<dbReference type="Pfam" id="PF00169">
    <property type="entry name" value="PH"/>
    <property type="match status" value="1"/>
</dbReference>
<dbReference type="Pfam" id="PF00620">
    <property type="entry name" value="RhoGAP"/>
    <property type="match status" value="1"/>
</dbReference>
<evidence type="ECO:0000313" key="7">
    <source>
        <dbReference type="Proteomes" id="UP000828390"/>
    </source>
</evidence>
<evidence type="ECO:0000259" key="4">
    <source>
        <dbReference type="PROSITE" id="PS50003"/>
    </source>
</evidence>